<reference evidence="2 3" key="1">
    <citation type="submission" date="2019-02" db="EMBL/GenBank/DDBJ databases">
        <title>Deep-cultivation of Planctomycetes and their phenomic and genomic characterization uncovers novel biology.</title>
        <authorList>
            <person name="Wiegand S."/>
            <person name="Jogler M."/>
            <person name="Boedeker C."/>
            <person name="Pinto D."/>
            <person name="Vollmers J."/>
            <person name="Rivas-Marin E."/>
            <person name="Kohn T."/>
            <person name="Peeters S.H."/>
            <person name="Heuer A."/>
            <person name="Rast P."/>
            <person name="Oberbeckmann S."/>
            <person name="Bunk B."/>
            <person name="Jeske O."/>
            <person name="Meyerdierks A."/>
            <person name="Storesund J.E."/>
            <person name="Kallscheuer N."/>
            <person name="Luecker S."/>
            <person name="Lage O.M."/>
            <person name="Pohl T."/>
            <person name="Merkel B.J."/>
            <person name="Hornburger P."/>
            <person name="Mueller R.-W."/>
            <person name="Bruemmer F."/>
            <person name="Labrenz M."/>
            <person name="Spormann A.M."/>
            <person name="Op den Camp H."/>
            <person name="Overmann J."/>
            <person name="Amann R."/>
            <person name="Jetten M.S.M."/>
            <person name="Mascher T."/>
            <person name="Medema M.H."/>
            <person name="Devos D.P."/>
            <person name="Kaster A.-K."/>
            <person name="Ovreas L."/>
            <person name="Rohde M."/>
            <person name="Galperin M.Y."/>
            <person name="Jogler C."/>
        </authorList>
    </citation>
    <scope>NUCLEOTIDE SEQUENCE [LARGE SCALE GENOMIC DNA]</scope>
    <source>
        <strain evidence="2 3">Poly30</strain>
    </source>
</reference>
<dbReference type="RefSeq" id="WP_419190905.1">
    <property type="nucleotide sequence ID" value="NZ_CP036434.1"/>
</dbReference>
<dbReference type="Proteomes" id="UP000320390">
    <property type="component" value="Chromosome"/>
</dbReference>
<evidence type="ECO:0000313" key="3">
    <source>
        <dbReference type="Proteomes" id="UP000320390"/>
    </source>
</evidence>
<keyword evidence="3" id="KW-1185">Reference proteome</keyword>
<accession>A0A518EM86</accession>
<dbReference type="Pfam" id="PF08007">
    <property type="entry name" value="JmjC_2"/>
    <property type="match status" value="1"/>
</dbReference>
<evidence type="ECO:0000313" key="2">
    <source>
        <dbReference type="EMBL" id="QDV05204.1"/>
    </source>
</evidence>
<dbReference type="SUPFAM" id="SSF51197">
    <property type="entry name" value="Clavaminate synthase-like"/>
    <property type="match status" value="1"/>
</dbReference>
<dbReference type="PROSITE" id="PS51184">
    <property type="entry name" value="JMJC"/>
    <property type="match status" value="1"/>
</dbReference>
<sequence length="281" mass="31665">MNDCKLKVDAADFRGDFGHRPFRLQHALADHPLFQVERLIELSKALPPERVEWNAGSVPLVIDPKDTPSNGLTAEETIRRIAECGSWLVLKHVQLDDAYRELLVSCIDELSPMLRELGHEPFRPQGFIFVSSPGAVTPFHIDPENNFLIQVRGQKTMYTHDREDRTMLSDEDRERFAAGGHRNLRADEASLAHAETFVLKPGDGLHVPLHTPHFVRNGEGVSISFSVTFQTRASDAEHGVLWCNHKLRRIGLRPRPYGVSPGIDRLKHGVFGGLRGLKRLL</sequence>
<proteinExistence type="predicted"/>
<dbReference type="AlphaFoldDB" id="A0A518EM86"/>
<protein>
    <submittedName>
        <fullName evidence="2">Cupin superfamily protein</fullName>
    </submittedName>
</protein>
<name>A0A518EM86_9BACT</name>
<dbReference type="EMBL" id="CP036434">
    <property type="protein sequence ID" value="QDV05204.1"/>
    <property type="molecule type" value="Genomic_DNA"/>
</dbReference>
<feature type="domain" description="JmjC" evidence="1">
    <location>
        <begin position="91"/>
        <end position="246"/>
    </location>
</feature>
<evidence type="ECO:0000259" key="1">
    <source>
        <dbReference type="PROSITE" id="PS51184"/>
    </source>
</evidence>
<dbReference type="SMART" id="SM00558">
    <property type="entry name" value="JmjC"/>
    <property type="match status" value="1"/>
</dbReference>
<dbReference type="Gene3D" id="2.60.120.650">
    <property type="entry name" value="Cupin"/>
    <property type="match status" value="1"/>
</dbReference>
<organism evidence="2 3">
    <name type="scientific">Saltatorellus ferox</name>
    <dbReference type="NCBI Taxonomy" id="2528018"/>
    <lineage>
        <taxon>Bacteria</taxon>
        <taxon>Pseudomonadati</taxon>
        <taxon>Planctomycetota</taxon>
        <taxon>Planctomycetia</taxon>
        <taxon>Planctomycetia incertae sedis</taxon>
        <taxon>Saltatorellus</taxon>
    </lineage>
</organism>
<dbReference type="InterPro" id="IPR003347">
    <property type="entry name" value="JmjC_dom"/>
</dbReference>
<gene>
    <name evidence="2" type="ORF">Poly30_07000</name>
</gene>